<dbReference type="InterPro" id="IPR008271">
    <property type="entry name" value="Ser/Thr_kinase_AS"/>
</dbReference>
<evidence type="ECO:0000256" key="3">
    <source>
        <dbReference type="ARBA" id="ARBA00022777"/>
    </source>
</evidence>
<dbReference type="CDD" id="cd14014">
    <property type="entry name" value="STKc_PknB_like"/>
    <property type="match status" value="1"/>
</dbReference>
<feature type="repeat" description="TPR" evidence="5">
    <location>
        <begin position="661"/>
        <end position="694"/>
    </location>
</feature>
<dbReference type="PANTHER" id="PTHR43289:SF6">
    <property type="entry name" value="SERINE_THREONINE-PROTEIN KINASE NEKL-3"/>
    <property type="match status" value="1"/>
</dbReference>
<dbReference type="PROSITE" id="PS00107">
    <property type="entry name" value="PROTEIN_KINASE_ATP"/>
    <property type="match status" value="1"/>
</dbReference>
<feature type="repeat" description="TPR" evidence="5">
    <location>
        <begin position="593"/>
        <end position="626"/>
    </location>
</feature>
<comment type="caution">
    <text evidence="8">The sequence shown here is derived from an EMBL/GenBank/DDBJ whole genome shotgun (WGS) entry which is preliminary data.</text>
</comment>
<evidence type="ECO:0000256" key="2">
    <source>
        <dbReference type="ARBA" id="ARBA00022741"/>
    </source>
</evidence>
<protein>
    <submittedName>
        <fullName evidence="8">Protein kinase</fullName>
    </submittedName>
</protein>
<evidence type="ECO:0000256" key="1">
    <source>
        <dbReference type="ARBA" id="ARBA00022679"/>
    </source>
</evidence>
<dbReference type="InterPro" id="IPR011009">
    <property type="entry name" value="Kinase-like_dom_sf"/>
</dbReference>
<dbReference type="Gene3D" id="1.25.40.10">
    <property type="entry name" value="Tetratricopeptide repeat domain"/>
    <property type="match status" value="3"/>
</dbReference>
<keyword evidence="1" id="KW-0808">Transferase</keyword>
<dbReference type="Pfam" id="PF13424">
    <property type="entry name" value="TPR_12"/>
    <property type="match status" value="1"/>
</dbReference>
<evidence type="ECO:0000313" key="9">
    <source>
        <dbReference type="Proteomes" id="UP001165366"/>
    </source>
</evidence>
<evidence type="ECO:0000256" key="6">
    <source>
        <dbReference type="PROSITE-ProRule" id="PRU10141"/>
    </source>
</evidence>
<organism evidence="8 9">
    <name type="scientific">Rhodohalobacter sulfatireducens</name>
    <dbReference type="NCBI Taxonomy" id="2911366"/>
    <lineage>
        <taxon>Bacteria</taxon>
        <taxon>Pseudomonadati</taxon>
        <taxon>Balneolota</taxon>
        <taxon>Balneolia</taxon>
        <taxon>Balneolales</taxon>
        <taxon>Balneolaceae</taxon>
        <taxon>Rhodohalobacter</taxon>
    </lineage>
</organism>
<dbReference type="PROSITE" id="PS50005">
    <property type="entry name" value="TPR"/>
    <property type="match status" value="5"/>
</dbReference>
<keyword evidence="5" id="KW-0802">TPR repeat</keyword>
<reference evidence="8" key="2">
    <citation type="submission" date="2024-05" db="EMBL/GenBank/DDBJ databases">
        <title>Rhodohalobacter halophilus gen. nov., sp. nov., a moderately halophilic member of the family Balneolaceae.</title>
        <authorList>
            <person name="Xia J."/>
        </authorList>
    </citation>
    <scope>NUCLEOTIDE SEQUENCE</scope>
    <source>
        <strain evidence="8">WB101</strain>
    </source>
</reference>
<feature type="binding site" evidence="6">
    <location>
        <position position="37"/>
    </location>
    <ligand>
        <name>ATP</name>
        <dbReference type="ChEBI" id="CHEBI:30616"/>
    </ligand>
</feature>
<dbReference type="SUPFAM" id="SSF48452">
    <property type="entry name" value="TPR-like"/>
    <property type="match status" value="2"/>
</dbReference>
<keyword evidence="2 6" id="KW-0547">Nucleotide-binding</keyword>
<dbReference type="InterPro" id="IPR000719">
    <property type="entry name" value="Prot_kinase_dom"/>
</dbReference>
<feature type="repeat" description="TPR" evidence="5">
    <location>
        <begin position="627"/>
        <end position="660"/>
    </location>
</feature>
<gene>
    <name evidence="8" type="ORF">L6773_14245</name>
</gene>
<dbReference type="SUPFAM" id="SSF56112">
    <property type="entry name" value="Protein kinase-like (PK-like)"/>
    <property type="match status" value="1"/>
</dbReference>
<dbReference type="SMART" id="SM00028">
    <property type="entry name" value="TPR"/>
    <property type="match status" value="7"/>
</dbReference>
<evidence type="ECO:0000256" key="4">
    <source>
        <dbReference type="ARBA" id="ARBA00022840"/>
    </source>
</evidence>
<dbReference type="InterPro" id="IPR019734">
    <property type="entry name" value="TPR_rpt"/>
</dbReference>
<feature type="domain" description="Protein kinase" evidence="7">
    <location>
        <begin position="8"/>
        <end position="270"/>
    </location>
</feature>
<reference evidence="8" key="1">
    <citation type="submission" date="2022-01" db="EMBL/GenBank/DDBJ databases">
        <authorList>
            <person name="Wang Y."/>
        </authorList>
    </citation>
    <scope>NUCLEOTIDE SEQUENCE</scope>
    <source>
        <strain evidence="8">WB101</strain>
    </source>
</reference>
<dbReference type="PROSITE" id="PS50011">
    <property type="entry name" value="PROTEIN_KINASE_DOM"/>
    <property type="match status" value="1"/>
</dbReference>
<dbReference type="SMART" id="SM00220">
    <property type="entry name" value="S_TKc"/>
    <property type="match status" value="1"/>
</dbReference>
<dbReference type="PANTHER" id="PTHR43289">
    <property type="entry name" value="MITOGEN-ACTIVATED PROTEIN KINASE KINASE KINASE 20-RELATED"/>
    <property type="match status" value="1"/>
</dbReference>
<feature type="repeat" description="TPR" evidence="5">
    <location>
        <begin position="769"/>
        <end position="802"/>
    </location>
</feature>
<evidence type="ECO:0000313" key="8">
    <source>
        <dbReference type="EMBL" id="MCG2589737.1"/>
    </source>
</evidence>
<keyword evidence="4 6" id="KW-0067">ATP-binding</keyword>
<dbReference type="PROSITE" id="PS50293">
    <property type="entry name" value="TPR_REGION"/>
    <property type="match status" value="2"/>
</dbReference>
<evidence type="ECO:0000259" key="7">
    <source>
        <dbReference type="PROSITE" id="PS50011"/>
    </source>
</evidence>
<dbReference type="GO" id="GO:0016301">
    <property type="term" value="F:kinase activity"/>
    <property type="evidence" value="ECO:0007669"/>
    <property type="project" value="UniProtKB-KW"/>
</dbReference>
<accession>A0ABS9KFW7</accession>
<dbReference type="RefSeq" id="WP_237855097.1">
    <property type="nucleotide sequence ID" value="NZ_JAKLWS010000020.1"/>
</dbReference>
<keyword evidence="3 8" id="KW-0418">Kinase</keyword>
<dbReference type="Gene3D" id="1.10.510.10">
    <property type="entry name" value="Transferase(Phosphotransferase) domain 1"/>
    <property type="match status" value="1"/>
</dbReference>
<feature type="repeat" description="TPR" evidence="5">
    <location>
        <begin position="559"/>
        <end position="592"/>
    </location>
</feature>
<keyword evidence="9" id="KW-1185">Reference proteome</keyword>
<dbReference type="InterPro" id="IPR011990">
    <property type="entry name" value="TPR-like_helical_dom_sf"/>
</dbReference>
<dbReference type="EMBL" id="JAKLWS010000020">
    <property type="protein sequence ID" value="MCG2589737.1"/>
    <property type="molecule type" value="Genomic_DNA"/>
</dbReference>
<dbReference type="Pfam" id="PF00069">
    <property type="entry name" value="Pkinase"/>
    <property type="match status" value="1"/>
</dbReference>
<name>A0ABS9KFW7_9BACT</name>
<evidence type="ECO:0000256" key="5">
    <source>
        <dbReference type="PROSITE-ProRule" id="PRU00339"/>
    </source>
</evidence>
<proteinExistence type="predicted"/>
<sequence>MPSSYLHYDIQRKLGQGGMGIVYLAKDTRLHRNVALKFLPPHIAKNEVERQRFEIEARAAAGLSHTNIAQVYAIEEVDDELFIALEYVDGQELKDIIEEGTLSTDDKLEIVSQIASGMYAAHQKGVIHRDIKTRNIMVDTSGSVKIMDFGLARLEGTDPITKTGTTIGTTAYMSPEQLRGRGADVRSDIWSFGVVLYELFSGEMPFRGLHEPAVMYSITEDPPHPLDPEDESVPEYIKTIITRCLAKNPDERYQSVAEILADLKSQHVNTANLNTATASSATMDSSEVHASPSRVSPKTTKYLTAGIAVVSLLIVAFYFLLDGVSSLGEDFPDKRYLAVLPIENIGGNPDMQAICDGLAETFSYRLSELEQYEDFYWVTPASEIRKENVFSASQANRIFGVNLAISASIQTVQDSTRMILELVDADNVRRLSTRQITVHSDDLAMLETNAIRELIKMLEIDIRPKMEQAIFDDVPSDPKAYEFYLKGRASLQKEMNLDDLNEAIDFFEQAVILDPQFALGYAGLGEGYWRQYEVTGDVEFVGLAETALNRANSINDQLAPVQHLYGLVKSGTGDYEESISYFERSLEIDPKFTASYREMANVYNEIGNTARALDTYQQVIELKPDYWEGYKDLGVYHLSNGNFDGAIQNFEEVVEITPNNSIAFSNLGIAYFYKGDNDRAREMFEKSLELDENPLTANNLAGIYFVDEMYSEAAEMYMIVLDEYPNRYDVWGNYAAAVDLNGDSLEARDLYRTAIEKAKKQSEVNPNDPLILADIGAYYSDLNNVSEARNYINRALEINDQNVFIRLRAVSIYEKLNMREMALQWVSAEMIEDIESQPELQNLAEDPAFLALKNQLVNQANN</sequence>
<dbReference type="Gene3D" id="3.30.200.20">
    <property type="entry name" value="Phosphorylase Kinase, domain 1"/>
    <property type="match status" value="1"/>
</dbReference>
<dbReference type="Proteomes" id="UP001165366">
    <property type="component" value="Unassembled WGS sequence"/>
</dbReference>
<dbReference type="PROSITE" id="PS00108">
    <property type="entry name" value="PROTEIN_KINASE_ST"/>
    <property type="match status" value="1"/>
</dbReference>
<dbReference type="InterPro" id="IPR017441">
    <property type="entry name" value="Protein_kinase_ATP_BS"/>
</dbReference>
<dbReference type="Pfam" id="PF13181">
    <property type="entry name" value="TPR_8"/>
    <property type="match status" value="3"/>
</dbReference>